<dbReference type="PANTHER" id="PTHR43375">
    <property type="entry name" value="OROTIDINE 5'-PHOSPHATE DECARBOXYLASE"/>
    <property type="match status" value="1"/>
</dbReference>
<evidence type="ECO:0000313" key="10">
    <source>
        <dbReference type="Proteomes" id="UP000249886"/>
    </source>
</evidence>
<dbReference type="InterPro" id="IPR001754">
    <property type="entry name" value="OMPdeCOase_dom"/>
</dbReference>
<evidence type="ECO:0000256" key="4">
    <source>
        <dbReference type="ARBA" id="ARBA00022975"/>
    </source>
</evidence>
<sequence length="280" mass="28855">MHDSGNTDSGSTFGEKLRAAGERHGRLCVGIDPHKSLLESWGFENTIEGLAAFSAICVDAFAGHVALVKPQVAFYEAFGSAGFAVLETTMAALRSAGTLVVADAKRGDIGSTMAGYAEAWLTPGSPLEADAVTLSPYLGFESLRPALDIAQKFGKGVFVLAATSNPEAATVQGCHTEHGVTISQQIVDACAQENSAYQPAVGSVGVVVGATLATPPDLRKLHGPVLLPGVGAQGATAKDVKRITKELVGLSFPSVSRGILSVGPKVSTLKKAVDNVVKEI</sequence>
<evidence type="ECO:0000256" key="1">
    <source>
        <dbReference type="ARBA" id="ARBA00004861"/>
    </source>
</evidence>
<dbReference type="InterPro" id="IPR011995">
    <property type="entry name" value="OMPdecase_type-2"/>
</dbReference>
<dbReference type="HAMAP" id="MF_01215">
    <property type="entry name" value="OMPdecase_type2"/>
    <property type="match status" value="1"/>
</dbReference>
<dbReference type="Proteomes" id="UP000249886">
    <property type="component" value="Unassembled WGS sequence"/>
</dbReference>
<dbReference type="EC" id="4.1.1.23" evidence="7"/>
<evidence type="ECO:0000256" key="2">
    <source>
        <dbReference type="ARBA" id="ARBA00008847"/>
    </source>
</evidence>
<dbReference type="AlphaFoldDB" id="A0A6H9XCF6"/>
<proteinExistence type="inferred from homology"/>
<comment type="pathway">
    <text evidence="1 7">Pyrimidine metabolism; UMP biosynthesis via de novo pathway; UMP from orotate: step 2/2.</text>
</comment>
<comment type="caution">
    <text evidence="9">The sequence shown here is derived from an EMBL/GenBank/DDBJ whole genome shotgun (WGS) entry which is preliminary data.</text>
</comment>
<dbReference type="GO" id="GO:0004590">
    <property type="term" value="F:orotidine-5'-phosphate decarboxylase activity"/>
    <property type="evidence" value="ECO:0007669"/>
    <property type="project" value="UniProtKB-UniRule"/>
</dbReference>
<evidence type="ECO:0000259" key="8">
    <source>
        <dbReference type="SMART" id="SM00934"/>
    </source>
</evidence>
<dbReference type="InterPro" id="IPR018089">
    <property type="entry name" value="OMPdecase_AS"/>
</dbReference>
<evidence type="ECO:0000313" key="9">
    <source>
        <dbReference type="EMBL" id="SPW30400.1"/>
    </source>
</evidence>
<dbReference type="GO" id="GO:0006207">
    <property type="term" value="P:'de novo' pyrimidine nucleobase biosynthetic process"/>
    <property type="evidence" value="ECO:0007669"/>
    <property type="project" value="InterPro"/>
</dbReference>
<dbReference type="InterPro" id="IPR011060">
    <property type="entry name" value="RibuloseP-bd_barrel"/>
</dbReference>
<dbReference type="InterPro" id="IPR013785">
    <property type="entry name" value="Aldolase_TIM"/>
</dbReference>
<dbReference type="GO" id="GO:0044205">
    <property type="term" value="P:'de novo' UMP biosynthetic process"/>
    <property type="evidence" value="ECO:0007669"/>
    <property type="project" value="UniProtKB-UniRule"/>
</dbReference>
<dbReference type="CDD" id="cd04725">
    <property type="entry name" value="OMP_decarboxylase_like"/>
    <property type="match status" value="1"/>
</dbReference>
<dbReference type="Pfam" id="PF00215">
    <property type="entry name" value="OMPdecase"/>
    <property type="match status" value="1"/>
</dbReference>
<gene>
    <name evidence="7 9" type="primary">pyrF</name>
    <name evidence="9" type="ORF">NCTC10254_01721</name>
</gene>
<evidence type="ECO:0000256" key="7">
    <source>
        <dbReference type="HAMAP-Rule" id="MF_01215"/>
    </source>
</evidence>
<evidence type="ECO:0000256" key="5">
    <source>
        <dbReference type="ARBA" id="ARBA00023239"/>
    </source>
</evidence>
<comment type="catalytic activity">
    <reaction evidence="6 7">
        <text>orotidine 5'-phosphate + H(+) = UMP + CO2</text>
        <dbReference type="Rhea" id="RHEA:11596"/>
        <dbReference type="ChEBI" id="CHEBI:15378"/>
        <dbReference type="ChEBI" id="CHEBI:16526"/>
        <dbReference type="ChEBI" id="CHEBI:57538"/>
        <dbReference type="ChEBI" id="CHEBI:57865"/>
        <dbReference type="EC" id="4.1.1.23"/>
    </reaction>
</comment>
<dbReference type="GeneID" id="84573962"/>
<feature type="active site" description="Proton donor" evidence="7">
    <location>
        <position position="105"/>
    </location>
</feature>
<protein>
    <recommendedName>
        <fullName evidence="7">Orotidine 5'-phosphate decarboxylase</fullName>
        <ecNumber evidence="7">4.1.1.23</ecNumber>
    </recommendedName>
    <alternativeName>
        <fullName evidence="7">OMP decarboxylase</fullName>
        <shortName evidence="7">OMPDCase</shortName>
        <shortName evidence="7">OMPdecase</shortName>
    </alternativeName>
</protein>
<organism evidence="9 10">
    <name type="scientific">Corynebacterium matruchotii</name>
    <dbReference type="NCBI Taxonomy" id="43768"/>
    <lineage>
        <taxon>Bacteria</taxon>
        <taxon>Bacillati</taxon>
        <taxon>Actinomycetota</taxon>
        <taxon>Actinomycetes</taxon>
        <taxon>Mycobacteriales</taxon>
        <taxon>Corynebacteriaceae</taxon>
        <taxon>Corynebacterium</taxon>
    </lineage>
</organism>
<dbReference type="RefSeq" id="WP_005525905.1">
    <property type="nucleotide sequence ID" value="NZ_CAUVSC010000013.1"/>
</dbReference>
<dbReference type="UniPathway" id="UPA00070">
    <property type="reaction ID" value="UER00120"/>
</dbReference>
<dbReference type="SMART" id="SM00934">
    <property type="entry name" value="OMPdecase"/>
    <property type="match status" value="1"/>
</dbReference>
<keyword evidence="3 7" id="KW-0210">Decarboxylase</keyword>
<evidence type="ECO:0000256" key="3">
    <source>
        <dbReference type="ARBA" id="ARBA00022793"/>
    </source>
</evidence>
<dbReference type="SUPFAM" id="SSF51366">
    <property type="entry name" value="Ribulose-phoshate binding barrel"/>
    <property type="match status" value="1"/>
</dbReference>
<keyword evidence="4 7" id="KW-0665">Pyrimidine biosynthesis</keyword>
<dbReference type="NCBIfam" id="TIGR02127">
    <property type="entry name" value="pyrF_sub2"/>
    <property type="match status" value="1"/>
</dbReference>
<reference evidence="9 10" key="1">
    <citation type="submission" date="2018-06" db="EMBL/GenBank/DDBJ databases">
        <authorList>
            <consortium name="Pathogen Informatics"/>
            <person name="Doyle S."/>
        </authorList>
    </citation>
    <scope>NUCLEOTIDE SEQUENCE [LARGE SCALE GENOMIC DNA]</scope>
    <source>
        <strain evidence="9 10">NCTC10254</strain>
    </source>
</reference>
<feature type="domain" description="Orotidine 5'-phosphate decarboxylase" evidence="8">
    <location>
        <begin position="26"/>
        <end position="272"/>
    </location>
</feature>
<dbReference type="PROSITE" id="PS00156">
    <property type="entry name" value="OMPDECASE"/>
    <property type="match status" value="1"/>
</dbReference>
<dbReference type="Gene3D" id="3.20.20.70">
    <property type="entry name" value="Aldolase class I"/>
    <property type="match status" value="1"/>
</dbReference>
<dbReference type="EMBL" id="UARK01000019">
    <property type="protein sequence ID" value="SPW30400.1"/>
    <property type="molecule type" value="Genomic_DNA"/>
</dbReference>
<keyword evidence="5 7" id="KW-0456">Lyase</keyword>
<accession>A0A6H9XCF6</accession>
<name>A0A6H9XCF6_9CORY</name>
<comment type="similarity">
    <text evidence="2 7">Belongs to the OMP decarboxylase family. Type 2 subfamily.</text>
</comment>
<evidence type="ECO:0000256" key="6">
    <source>
        <dbReference type="ARBA" id="ARBA00049157"/>
    </source>
</evidence>
<dbReference type="PANTHER" id="PTHR43375:SF1">
    <property type="entry name" value="OROTIDINE 5'-PHOSPHATE DECARBOXYLASE"/>
    <property type="match status" value="1"/>
</dbReference>